<dbReference type="GO" id="GO:0000271">
    <property type="term" value="P:polysaccharide biosynthetic process"/>
    <property type="evidence" value="ECO:0007669"/>
    <property type="project" value="InterPro"/>
</dbReference>
<sequence>MIEIHSAGVARIPFLEALLGAPVRRGNALAGLNGRRPDAVAGWGLRPSAQAARKRAAQLGVPYLALEDGFLRSFGAGADYPTVSMVVDPEGIYYDGTRPSALERMLASDLDLLAGIEDDVDEAMALVKAHRLSKYNHAGADCPPLSAGGRKCVLVVDQTVGDMSVTLGGADASTFAELLETARREHPGALCIVKTHPEVSEGRKAGYLTHVADDADTRVLREEVNPLALLEQVDHLYVVSSQMGFEGLLLGKPVTCLGMPWYAGWGLTRDRQRCARRTRRRSVRELFAAAYFHYTRYLDPVSRRQGSIFDAISWLLRQRIMAERLPRRMICVGFRRWKAANVRPMLSLRAGRVLFVPDARRAQALAPGPGDALVHWSARAPDGLARLAAQAGCPMLRMEDGFVRSVGLGSDLIRPLSLALDGQGMYFDPSRPSDLEQTLNRARFTPGELAAARRARAFMVAHGITKYNLEPARPVAWRAQGREVVLVPGQVEDDVSVRLGCGPVADNLALLRQARQAHPDGYIVYKPHPDVASGNRRGAVARGELGGLADHVETEASVVSCIDACDVVHTMTSLSGFDALLRGKRVVTHGRPFYAGWGLTEDRMDMPRRERALTLDELVAGALLRYPVYWDWELRGYTTCEAVLCRIAETRDALEREGRLKSLRAGYARRQWRKLDTLLRARFAP</sequence>
<evidence type="ECO:0000313" key="1">
    <source>
        <dbReference type="EMBL" id="SSW71903.1"/>
    </source>
</evidence>
<dbReference type="InterPro" id="IPR007833">
    <property type="entry name" value="Capsule_polysaccharide_synth"/>
</dbReference>
<dbReference type="CDD" id="cd16439">
    <property type="entry name" value="beta_Kdo_transferase_KpsC_2"/>
    <property type="match status" value="1"/>
</dbReference>
<dbReference type="EMBL" id="UFQC01000033">
    <property type="protein sequence ID" value="SSW71903.1"/>
    <property type="molecule type" value="Genomic_DNA"/>
</dbReference>
<dbReference type="CDD" id="cd16440">
    <property type="entry name" value="beta_Kdo_transferase_KpsC_1"/>
    <property type="match status" value="1"/>
</dbReference>
<organism evidence="1 2">
    <name type="scientific">Achromobacter veterisilvae</name>
    <dbReference type="NCBI Taxonomy" id="2069367"/>
    <lineage>
        <taxon>Bacteria</taxon>
        <taxon>Pseudomonadati</taxon>
        <taxon>Pseudomonadota</taxon>
        <taxon>Betaproteobacteria</taxon>
        <taxon>Burkholderiales</taxon>
        <taxon>Alcaligenaceae</taxon>
        <taxon>Achromobacter</taxon>
    </lineage>
</organism>
<proteinExistence type="predicted"/>
<evidence type="ECO:0008006" key="3">
    <source>
        <dbReference type="Google" id="ProtNLM"/>
    </source>
</evidence>
<dbReference type="GO" id="GO:0015774">
    <property type="term" value="P:polysaccharide transport"/>
    <property type="evidence" value="ECO:0007669"/>
    <property type="project" value="InterPro"/>
</dbReference>
<dbReference type="OrthoDB" id="543755at2"/>
<accession>A0A446CVN6</accession>
<name>A0A446CVN6_9BURK</name>
<dbReference type="Pfam" id="PF05159">
    <property type="entry name" value="Capsule_synth"/>
    <property type="match status" value="3"/>
</dbReference>
<dbReference type="Proteomes" id="UP000289465">
    <property type="component" value="Unassembled WGS sequence"/>
</dbReference>
<reference evidence="1 2" key="1">
    <citation type="submission" date="2018-07" db="EMBL/GenBank/DDBJ databases">
        <authorList>
            <person name="Peeters C."/>
        </authorList>
    </citation>
    <scope>NUCLEOTIDE SEQUENCE [LARGE SCALE GENOMIC DNA]</scope>
    <source>
        <strain evidence="1 2">LMG 30378</strain>
    </source>
</reference>
<gene>
    <name evidence="1" type="ORF">AVE30378_04799</name>
</gene>
<protein>
    <recommendedName>
        <fullName evidence="3">Capsule polysaccharide biosynthesis protein</fullName>
    </recommendedName>
</protein>
<dbReference type="RefSeq" id="WP_129244421.1">
    <property type="nucleotide sequence ID" value="NZ_UFQC01000033.1"/>
</dbReference>
<dbReference type="AlphaFoldDB" id="A0A446CVN6"/>
<evidence type="ECO:0000313" key="2">
    <source>
        <dbReference type="Proteomes" id="UP000289465"/>
    </source>
</evidence>